<feature type="domain" description="NB-ARC" evidence="1">
    <location>
        <begin position="103"/>
        <end position="271"/>
    </location>
</feature>
<dbReference type="InterPro" id="IPR027417">
    <property type="entry name" value="P-loop_NTPase"/>
</dbReference>
<dbReference type="InterPro" id="IPR053137">
    <property type="entry name" value="NLR-like"/>
</dbReference>
<dbReference type="InterPro" id="IPR011990">
    <property type="entry name" value="TPR-like_helical_dom_sf"/>
</dbReference>
<feature type="domain" description="DUF7779" evidence="2">
    <location>
        <begin position="344"/>
        <end position="434"/>
    </location>
</feature>
<evidence type="ECO:0000313" key="3">
    <source>
        <dbReference type="EMBL" id="KLJ05395.1"/>
    </source>
</evidence>
<dbReference type="PANTHER" id="PTHR46082:SF6">
    <property type="entry name" value="AAA+ ATPASE DOMAIN-CONTAINING PROTEIN-RELATED"/>
    <property type="match status" value="1"/>
</dbReference>
<dbReference type="InterPro" id="IPR002182">
    <property type="entry name" value="NB-ARC"/>
</dbReference>
<dbReference type="AlphaFoldDB" id="A0A0H1B216"/>
<keyword evidence="4" id="KW-1185">Reference proteome</keyword>
<dbReference type="Gene3D" id="3.40.50.300">
    <property type="entry name" value="P-loop containing nucleotide triphosphate hydrolases"/>
    <property type="match status" value="1"/>
</dbReference>
<dbReference type="Pfam" id="PF00931">
    <property type="entry name" value="NB-ARC"/>
    <property type="match status" value="1"/>
</dbReference>
<dbReference type="EMBL" id="LDEV01003666">
    <property type="protein sequence ID" value="KLJ05395.1"/>
    <property type="molecule type" value="Genomic_DNA"/>
</dbReference>
<dbReference type="STRING" id="2060906.A0A0H1B216"/>
<evidence type="ECO:0000313" key="4">
    <source>
        <dbReference type="Proteomes" id="UP000053573"/>
    </source>
</evidence>
<dbReference type="SUPFAM" id="SSF52540">
    <property type="entry name" value="P-loop containing nucleoside triphosphate hydrolases"/>
    <property type="match status" value="1"/>
</dbReference>
<dbReference type="Gene3D" id="1.25.40.10">
    <property type="entry name" value="Tetratricopeptide repeat domain"/>
    <property type="match status" value="3"/>
</dbReference>
<dbReference type="PRINTS" id="PR00364">
    <property type="entry name" value="DISEASERSIST"/>
</dbReference>
<dbReference type="Proteomes" id="UP000053573">
    <property type="component" value="Unassembled WGS sequence"/>
</dbReference>
<accession>A0A0H1B216</accession>
<dbReference type="OrthoDB" id="1658288at2759"/>
<reference evidence="4" key="1">
    <citation type="journal article" date="2015" name="PLoS Genet.">
        <title>The dynamic genome and transcriptome of the human fungal pathogen Blastomyces and close relative Emmonsia.</title>
        <authorList>
            <person name="Munoz J.F."/>
            <person name="Gauthier G.M."/>
            <person name="Desjardins C.A."/>
            <person name="Gallo J.E."/>
            <person name="Holder J."/>
            <person name="Sullivan T.D."/>
            <person name="Marty A.J."/>
            <person name="Carmen J.C."/>
            <person name="Chen Z."/>
            <person name="Ding L."/>
            <person name="Gujja S."/>
            <person name="Magrini V."/>
            <person name="Misas E."/>
            <person name="Mitreva M."/>
            <person name="Priest M."/>
            <person name="Saif S."/>
            <person name="Whiston E.A."/>
            <person name="Young S."/>
            <person name="Zeng Q."/>
            <person name="Goldman W.E."/>
            <person name="Mardis E.R."/>
            <person name="Taylor J.W."/>
            <person name="McEwen J.G."/>
            <person name="Clay O.K."/>
            <person name="Klein B.S."/>
            <person name="Cuomo C.A."/>
        </authorList>
    </citation>
    <scope>NUCLEOTIDE SEQUENCE [LARGE SCALE GENOMIC DNA]</scope>
    <source>
        <strain evidence="4">UAMH 139</strain>
    </source>
</reference>
<dbReference type="Pfam" id="PF25000">
    <property type="entry name" value="DUF7779"/>
    <property type="match status" value="1"/>
</dbReference>
<name>A0A0H1B216_9EURO</name>
<organism evidence="3 4">
    <name type="scientific">Blastomyces silverae</name>
    <dbReference type="NCBI Taxonomy" id="2060906"/>
    <lineage>
        <taxon>Eukaryota</taxon>
        <taxon>Fungi</taxon>
        <taxon>Dikarya</taxon>
        <taxon>Ascomycota</taxon>
        <taxon>Pezizomycotina</taxon>
        <taxon>Eurotiomycetes</taxon>
        <taxon>Eurotiomycetidae</taxon>
        <taxon>Onygenales</taxon>
        <taxon>Ajellomycetaceae</taxon>
        <taxon>Blastomyces</taxon>
    </lineage>
</organism>
<dbReference type="SMART" id="SM00028">
    <property type="entry name" value="TPR"/>
    <property type="match status" value="6"/>
</dbReference>
<proteinExistence type="predicted"/>
<dbReference type="Pfam" id="PF13424">
    <property type="entry name" value="TPR_12"/>
    <property type="match status" value="3"/>
</dbReference>
<dbReference type="InterPro" id="IPR056681">
    <property type="entry name" value="DUF7779"/>
</dbReference>
<sequence length="1106" mass="125956">MSGQLSFRGPISGHNVIAGLQGNLVNVNYFLNQSEGTAFDGIPRIGRHSFSGQAEPDVDFEIPIQPDDDFKIPFSLSGAPRIGAFVGQQDHLNTLEEDHLSPLQEDQPNITIIHGLGGIGKTQLALQFAKLHRNDFTAVFWISGRTEEMLRAGFLSIVERLQNKKITVDNEDSKGKAFESACAWLNHPKNVRWLLILDNIDKVQEDRSETAGNGDYPYNISKYLNYLNQGSIIITTRLSQLVQLGRGVHVDKLSLENSIQILHSIINRKRDDEALRRLAERLDGLPLTLSYAGSYIAQKQITPHQYLERYAKELEGRSKLLDYIPRVSSYNTSMAATWEVSLRAVDDESPSAVKFLEYCSFLHHSDIFYEMFNCKFFENDDCITQCTQDQDFFQDQIAILGSFSFIRLNEEAETVSYSIHPVVQDWVRDRIDPASWPCRLSGVMILISNVYSYGKSPKDWHLRRRIVSHADRCKDLFERFPGKEGSLFPYLYHLGEIFLGVDRADDAEKICLTFLDMYESFKGFMKSADDETALCRLALSATTLLGRIYMFKQEFGRAEAYYTAALKIENPRYLKTTLDLARLLIWKNDYRRADSMLIDISHHLNIDKFSKPSDDKMSDGEFPSTADPTEMNQICSCLWTMANSAWMQGKLNEAKEHLNRAMRLAKQLRGPNTLWIPLSLLELGRIRLEEGNLLESEKILREALKKSEQTLESDNLISFGIRETLVQVFCESDNPELAESFHRQFLQTSKEIWGEKHTNTLVCLSGLARTLQSMDKFDEAEECARAAFEGLHNTFDWSHEMVQVAAETLAATCGHNKKFKEAEGLLKKVLDILKQDSFPQDISIIQCLTNLAQVYRDQKRPELAEATYKEAIDHYGSKLRKAHPSVLRASLKLASLYMFEMFDLEKARPIIMSVYGPSQETLPSNHAISQEAREHYELLQKLDNAKAKDEKIMPITYLAICGDPRSAAKSILHTLSETAPAFLRENIDKDAEARFLLSLIDRHHMRFLNERSWRCVTCNSPPSHMLHQVATFLRPRLGSAPDFEPFVIDYVIPFCKPDTECDHQAVQLGLERNNTAIALQYSSQGQCIQCSAKLNLKRCSSCKIAE</sequence>
<protein>
    <recommendedName>
        <fullName evidence="5">NB-ARC domain-containing protein</fullName>
    </recommendedName>
</protein>
<gene>
    <name evidence="3" type="ORF">EMPG_11112</name>
</gene>
<comment type="caution">
    <text evidence="3">The sequence shown here is derived from an EMBL/GenBank/DDBJ whole genome shotgun (WGS) entry which is preliminary data.</text>
</comment>
<evidence type="ECO:0000259" key="2">
    <source>
        <dbReference type="Pfam" id="PF25000"/>
    </source>
</evidence>
<evidence type="ECO:0000259" key="1">
    <source>
        <dbReference type="Pfam" id="PF00931"/>
    </source>
</evidence>
<evidence type="ECO:0008006" key="5">
    <source>
        <dbReference type="Google" id="ProtNLM"/>
    </source>
</evidence>
<dbReference type="SUPFAM" id="SSF48452">
    <property type="entry name" value="TPR-like"/>
    <property type="match status" value="2"/>
</dbReference>
<dbReference type="PANTHER" id="PTHR46082">
    <property type="entry name" value="ATP/GTP-BINDING PROTEIN-RELATED"/>
    <property type="match status" value="1"/>
</dbReference>
<dbReference type="InterPro" id="IPR019734">
    <property type="entry name" value="TPR_rpt"/>
</dbReference>
<dbReference type="GO" id="GO:0043531">
    <property type="term" value="F:ADP binding"/>
    <property type="evidence" value="ECO:0007669"/>
    <property type="project" value="InterPro"/>
</dbReference>
<dbReference type="Pfam" id="PF13181">
    <property type="entry name" value="TPR_8"/>
    <property type="match status" value="1"/>
</dbReference>